<dbReference type="Pfam" id="PF00096">
    <property type="entry name" value="zf-C2H2"/>
    <property type="match status" value="2"/>
</dbReference>
<dbReference type="SMART" id="SM00355">
    <property type="entry name" value="ZnF_C2H2"/>
    <property type="match status" value="3"/>
</dbReference>
<feature type="region of interest" description="Disordered" evidence="10">
    <location>
        <begin position="286"/>
        <end position="414"/>
    </location>
</feature>
<evidence type="ECO:0000259" key="11">
    <source>
        <dbReference type="PROSITE" id="PS50157"/>
    </source>
</evidence>
<sequence>MPELAPRSPSSKRHKCPYCDTEFTRHHNLKSHLLTHSQEKPYICQGCDMRFRRLHDLKRHSKLHTGEKPHICPHCDRKFARGDALARHSKGAGGCAGRRSSSGTFGSLGNMGNTSMDDSGFEGNSSMMEGDSVMSGIEYEGASSSSANADGASGLTEDEQRRMSLPGIKTHHARGRAPTSVGVPHARTFPSLGQHQGGLLPPNADRAAAANSASTGTTSTSATSATSVTTPGGGSIFSHHGIIAESPKMINERIKEQDERVAQLEVANHEYESQIASLSAELGRQLQHQVQQHLEQQQQQQQQQHEQHEQHEHGQHELHEVQTEHEQLHEPVSEDPAEQYAPQEQHDHHQHEHHHEYQPEDGLNTKAEAPVPAEAHTTDVVEAQADESAEHSDQRIEQQLAQQVAQALDASTEQ</sequence>
<name>S3BUB9_OPHP1</name>
<dbReference type="AlphaFoldDB" id="S3BUB9"/>
<dbReference type="PROSITE" id="PS00028">
    <property type="entry name" value="ZINC_FINGER_C2H2_1"/>
    <property type="match status" value="2"/>
</dbReference>
<feature type="compositionally biased region" description="Low complexity" evidence="10">
    <location>
        <begin position="207"/>
        <end position="239"/>
    </location>
</feature>
<gene>
    <name evidence="12" type="ORF">F503_00013</name>
</gene>
<evidence type="ECO:0000313" key="13">
    <source>
        <dbReference type="Proteomes" id="UP000016923"/>
    </source>
</evidence>
<dbReference type="FunFam" id="3.30.160.60:FF:001485">
    <property type="entry name" value="Krueppel-related zinc finger protein"/>
    <property type="match status" value="1"/>
</dbReference>
<dbReference type="GO" id="GO:0000978">
    <property type="term" value="F:RNA polymerase II cis-regulatory region sequence-specific DNA binding"/>
    <property type="evidence" value="ECO:0007669"/>
    <property type="project" value="TreeGrafter"/>
</dbReference>
<organism evidence="12 13">
    <name type="scientific">Ophiostoma piceae (strain UAMH 11346)</name>
    <name type="common">Sap stain fungus</name>
    <dbReference type="NCBI Taxonomy" id="1262450"/>
    <lineage>
        <taxon>Eukaryota</taxon>
        <taxon>Fungi</taxon>
        <taxon>Dikarya</taxon>
        <taxon>Ascomycota</taxon>
        <taxon>Pezizomycotina</taxon>
        <taxon>Sordariomycetes</taxon>
        <taxon>Sordariomycetidae</taxon>
        <taxon>Ophiostomatales</taxon>
        <taxon>Ophiostomataceae</taxon>
        <taxon>Ophiostoma</taxon>
    </lineage>
</organism>
<feature type="domain" description="C2H2-type" evidence="11">
    <location>
        <begin position="42"/>
        <end position="69"/>
    </location>
</feature>
<dbReference type="PANTHER" id="PTHR23235:SF120">
    <property type="entry name" value="KRUPPEL-LIKE FACTOR 15"/>
    <property type="match status" value="1"/>
</dbReference>
<dbReference type="EMBL" id="KE148158">
    <property type="protein sequence ID" value="EPE04859.1"/>
    <property type="molecule type" value="Genomic_DNA"/>
</dbReference>
<dbReference type="VEuPathDB" id="FungiDB:F503_00013"/>
<dbReference type="HOGENOM" id="CLU_664104_0_0_1"/>
<accession>S3BUB9</accession>
<keyword evidence="7" id="KW-0804">Transcription</keyword>
<evidence type="ECO:0000256" key="8">
    <source>
        <dbReference type="ARBA" id="ARBA00023242"/>
    </source>
</evidence>
<dbReference type="InterPro" id="IPR036236">
    <property type="entry name" value="Znf_C2H2_sf"/>
</dbReference>
<keyword evidence="2" id="KW-0677">Repeat</keyword>
<feature type="compositionally biased region" description="Low complexity" evidence="10">
    <location>
        <begin position="286"/>
        <end position="304"/>
    </location>
</feature>
<dbReference type="GO" id="GO:0000981">
    <property type="term" value="F:DNA-binding transcription factor activity, RNA polymerase II-specific"/>
    <property type="evidence" value="ECO:0007669"/>
    <property type="project" value="TreeGrafter"/>
</dbReference>
<proteinExistence type="predicted"/>
<dbReference type="GO" id="GO:0008270">
    <property type="term" value="F:zinc ion binding"/>
    <property type="evidence" value="ECO:0007669"/>
    <property type="project" value="UniProtKB-KW"/>
</dbReference>
<evidence type="ECO:0000256" key="3">
    <source>
        <dbReference type="ARBA" id="ARBA00022771"/>
    </source>
</evidence>
<dbReference type="FunFam" id="3.30.160.60:FF:000446">
    <property type="entry name" value="Zinc finger protein"/>
    <property type="match status" value="1"/>
</dbReference>
<keyword evidence="8" id="KW-0539">Nucleus</keyword>
<evidence type="ECO:0000256" key="10">
    <source>
        <dbReference type="SAM" id="MobiDB-lite"/>
    </source>
</evidence>
<dbReference type="Proteomes" id="UP000016923">
    <property type="component" value="Unassembled WGS sequence"/>
</dbReference>
<feature type="compositionally biased region" description="Low complexity" evidence="10">
    <location>
        <begin position="398"/>
        <end position="414"/>
    </location>
</feature>
<feature type="region of interest" description="Disordered" evidence="10">
    <location>
        <begin position="88"/>
        <end position="130"/>
    </location>
</feature>
<evidence type="ECO:0000256" key="1">
    <source>
        <dbReference type="ARBA" id="ARBA00022723"/>
    </source>
</evidence>
<keyword evidence="3 9" id="KW-0863">Zinc-finger</keyword>
<evidence type="ECO:0000256" key="6">
    <source>
        <dbReference type="ARBA" id="ARBA00023125"/>
    </source>
</evidence>
<evidence type="ECO:0000256" key="2">
    <source>
        <dbReference type="ARBA" id="ARBA00022737"/>
    </source>
</evidence>
<evidence type="ECO:0000313" key="12">
    <source>
        <dbReference type="EMBL" id="EPE04859.1"/>
    </source>
</evidence>
<dbReference type="SUPFAM" id="SSF57667">
    <property type="entry name" value="beta-beta-alpha zinc fingers"/>
    <property type="match status" value="2"/>
</dbReference>
<evidence type="ECO:0000256" key="4">
    <source>
        <dbReference type="ARBA" id="ARBA00022833"/>
    </source>
</evidence>
<dbReference type="OMA" id="PKMINER"/>
<feature type="region of interest" description="Disordered" evidence="10">
    <location>
        <begin position="167"/>
        <end position="239"/>
    </location>
</feature>
<feature type="compositionally biased region" description="Polar residues" evidence="10">
    <location>
        <begin position="104"/>
        <end position="127"/>
    </location>
</feature>
<protein>
    <submittedName>
        <fullName evidence="12">Zinc finger protein 740</fullName>
    </submittedName>
</protein>
<dbReference type="PROSITE" id="PS50157">
    <property type="entry name" value="ZINC_FINGER_C2H2_2"/>
    <property type="match status" value="2"/>
</dbReference>
<dbReference type="InterPro" id="IPR013087">
    <property type="entry name" value="Znf_C2H2_type"/>
</dbReference>
<reference evidence="12 13" key="1">
    <citation type="journal article" date="2013" name="BMC Genomics">
        <title>The genome and transcriptome of the pine saprophyte Ophiostoma piceae, and a comparison with the bark beetle-associated pine pathogen Grosmannia clavigera.</title>
        <authorList>
            <person name="Haridas S."/>
            <person name="Wang Y."/>
            <person name="Lim L."/>
            <person name="Massoumi Alamouti S."/>
            <person name="Jackman S."/>
            <person name="Docking R."/>
            <person name="Robertson G."/>
            <person name="Birol I."/>
            <person name="Bohlmann J."/>
            <person name="Breuil C."/>
        </authorList>
    </citation>
    <scope>NUCLEOTIDE SEQUENCE [LARGE SCALE GENOMIC DNA]</scope>
    <source>
        <strain evidence="12 13">UAMH 11346</strain>
    </source>
</reference>
<evidence type="ECO:0000256" key="9">
    <source>
        <dbReference type="PROSITE-ProRule" id="PRU00042"/>
    </source>
</evidence>
<dbReference type="Gene3D" id="3.30.160.60">
    <property type="entry name" value="Classic Zinc Finger"/>
    <property type="match status" value="3"/>
</dbReference>
<keyword evidence="1" id="KW-0479">Metal-binding</keyword>
<dbReference type="PANTHER" id="PTHR23235">
    <property type="entry name" value="KRUEPPEL-LIKE TRANSCRIPTION FACTOR"/>
    <property type="match status" value="1"/>
</dbReference>
<dbReference type="OrthoDB" id="8117402at2759"/>
<keyword evidence="6" id="KW-0238">DNA-binding</keyword>
<keyword evidence="13" id="KW-1185">Reference proteome</keyword>
<dbReference type="STRING" id="1262450.S3BUB9"/>
<feature type="compositionally biased region" description="Basic and acidic residues" evidence="10">
    <location>
        <begin position="305"/>
        <end position="332"/>
    </location>
</feature>
<keyword evidence="4" id="KW-0862">Zinc</keyword>
<keyword evidence="5" id="KW-0805">Transcription regulation</keyword>
<dbReference type="eggNOG" id="KOG1721">
    <property type="taxonomic scope" value="Eukaryota"/>
</dbReference>
<evidence type="ECO:0000256" key="7">
    <source>
        <dbReference type="ARBA" id="ARBA00023163"/>
    </source>
</evidence>
<feature type="domain" description="C2H2-type" evidence="11">
    <location>
        <begin position="14"/>
        <end position="41"/>
    </location>
</feature>
<evidence type="ECO:0000256" key="5">
    <source>
        <dbReference type="ARBA" id="ARBA00023015"/>
    </source>
</evidence>
<feature type="compositionally biased region" description="Basic and acidic residues" evidence="10">
    <location>
        <begin position="344"/>
        <end position="358"/>
    </location>
</feature>